<dbReference type="Proteomes" id="UP000604481">
    <property type="component" value="Unassembled WGS sequence"/>
</dbReference>
<comment type="caution">
    <text evidence="10">The sequence shown here is derived from an EMBL/GenBank/DDBJ whole genome shotgun (WGS) entry which is preliminary data.</text>
</comment>
<evidence type="ECO:0000256" key="4">
    <source>
        <dbReference type="ARBA" id="ARBA00022692"/>
    </source>
</evidence>
<feature type="transmembrane region" description="Helical" evidence="8">
    <location>
        <begin position="20"/>
        <end position="39"/>
    </location>
</feature>
<dbReference type="Pfam" id="PF00691">
    <property type="entry name" value="OmpA"/>
    <property type="match status" value="1"/>
</dbReference>
<keyword evidence="6 7" id="KW-0472">Membrane</keyword>
<evidence type="ECO:0000256" key="1">
    <source>
        <dbReference type="ARBA" id="ARBA00004162"/>
    </source>
</evidence>
<dbReference type="AlphaFoldDB" id="A0A8J7KD94"/>
<protein>
    <submittedName>
        <fullName evidence="10">Flagellar motor protein MotD</fullName>
    </submittedName>
</protein>
<dbReference type="InterPro" id="IPR025713">
    <property type="entry name" value="MotB-like_N_dom"/>
</dbReference>
<evidence type="ECO:0000256" key="5">
    <source>
        <dbReference type="ARBA" id="ARBA00022989"/>
    </source>
</evidence>
<dbReference type="InterPro" id="IPR006665">
    <property type="entry name" value="OmpA-like"/>
</dbReference>
<dbReference type="GO" id="GO:0005886">
    <property type="term" value="C:plasma membrane"/>
    <property type="evidence" value="ECO:0007669"/>
    <property type="project" value="UniProtKB-SubCell"/>
</dbReference>
<evidence type="ECO:0000256" key="2">
    <source>
        <dbReference type="ARBA" id="ARBA00008914"/>
    </source>
</evidence>
<evidence type="ECO:0000256" key="3">
    <source>
        <dbReference type="ARBA" id="ARBA00022475"/>
    </source>
</evidence>
<dbReference type="SUPFAM" id="SSF103088">
    <property type="entry name" value="OmpA-like"/>
    <property type="match status" value="1"/>
</dbReference>
<dbReference type="CDD" id="cd07185">
    <property type="entry name" value="OmpA_C-like"/>
    <property type="match status" value="1"/>
</dbReference>
<reference evidence="10 11" key="1">
    <citation type="submission" date="2020-10" db="EMBL/GenBank/DDBJ databases">
        <title>The genome sequence of Chitinilyticum litopenaei 4Y14.</title>
        <authorList>
            <person name="Liu Y."/>
        </authorList>
    </citation>
    <scope>NUCLEOTIDE SEQUENCE [LARGE SCALE GENOMIC DNA]</scope>
    <source>
        <strain evidence="10 11">4Y14</strain>
    </source>
</reference>
<evidence type="ECO:0000313" key="11">
    <source>
        <dbReference type="Proteomes" id="UP000604481"/>
    </source>
</evidence>
<name>A0A8J7KD94_9NEIS</name>
<accession>A0A8J7KD94</accession>
<feature type="domain" description="OmpA-like" evidence="9">
    <location>
        <begin position="128"/>
        <end position="248"/>
    </location>
</feature>
<keyword evidence="10" id="KW-0969">Cilium</keyword>
<keyword evidence="5 8" id="KW-1133">Transmembrane helix</keyword>
<dbReference type="NCBIfam" id="NF006541">
    <property type="entry name" value="PRK09038.1"/>
    <property type="match status" value="1"/>
</dbReference>
<dbReference type="Gene3D" id="3.30.1330.60">
    <property type="entry name" value="OmpA-like domain"/>
    <property type="match status" value="1"/>
</dbReference>
<dbReference type="EMBL" id="JADFUA010000002">
    <property type="protein sequence ID" value="MBE9608559.1"/>
    <property type="molecule type" value="Genomic_DNA"/>
</dbReference>
<keyword evidence="4 8" id="KW-0812">Transmembrane</keyword>
<dbReference type="PROSITE" id="PS51123">
    <property type="entry name" value="OMPA_2"/>
    <property type="match status" value="1"/>
</dbReference>
<comment type="similarity">
    <text evidence="2">Belongs to the MotB family.</text>
</comment>
<evidence type="ECO:0000256" key="8">
    <source>
        <dbReference type="SAM" id="Phobius"/>
    </source>
</evidence>
<organism evidence="10 11">
    <name type="scientific">Chitinilyticum piscinae</name>
    <dbReference type="NCBI Taxonomy" id="2866724"/>
    <lineage>
        <taxon>Bacteria</taxon>
        <taxon>Pseudomonadati</taxon>
        <taxon>Pseudomonadota</taxon>
        <taxon>Betaproteobacteria</taxon>
        <taxon>Neisseriales</taxon>
        <taxon>Chitinibacteraceae</taxon>
        <taxon>Chitinilyticum</taxon>
    </lineage>
</organism>
<keyword evidence="10" id="KW-0966">Cell projection</keyword>
<dbReference type="PANTHER" id="PTHR30329:SF20">
    <property type="entry name" value="EXPORTED PROTEIN"/>
    <property type="match status" value="1"/>
</dbReference>
<keyword evidence="10" id="KW-0282">Flagellum</keyword>
<evidence type="ECO:0000256" key="7">
    <source>
        <dbReference type="PROSITE-ProRule" id="PRU00473"/>
    </source>
</evidence>
<dbReference type="Pfam" id="PF13677">
    <property type="entry name" value="MotB_plug"/>
    <property type="match status" value="1"/>
</dbReference>
<keyword evidence="3" id="KW-1003">Cell membrane</keyword>
<dbReference type="InterPro" id="IPR050330">
    <property type="entry name" value="Bact_OuterMem_StrucFunc"/>
</dbReference>
<evidence type="ECO:0000259" key="9">
    <source>
        <dbReference type="PROSITE" id="PS51123"/>
    </source>
</evidence>
<comment type="subcellular location">
    <subcellularLocation>
        <location evidence="1">Cell membrane</location>
        <topology evidence="1">Single-pass membrane protein</topology>
    </subcellularLocation>
</comment>
<sequence length="266" mass="29047">MSRRKHLRHDDHDNHERWLVSYADFITLLFAFFVVMYAISSVNEGKYRVLSDSLVTAFKQPPTSTKVIQLGNQTVMGAPPKAVALPAPPVPNQATAEQARKMQEMASKVKSSLDTLIDQGKVKVTQSKRGIAVEISDSILFDTGRAELQAPSIDALTKLALLVKDTDNLIQIEGHTDNAPINSPQFPSNWELSGARAASVVRVFAAAGVAPQRMVAIGYGEYRPMDSNDSPESRARNRRVTLNILADNKDEVAVLPVDDSAKPAGQ</sequence>
<gene>
    <name evidence="10" type="primary">motD</name>
    <name evidence="10" type="ORF">INR99_04285</name>
</gene>
<proteinExistence type="inferred from homology"/>
<evidence type="ECO:0000313" key="10">
    <source>
        <dbReference type="EMBL" id="MBE9608559.1"/>
    </source>
</evidence>
<evidence type="ECO:0000256" key="6">
    <source>
        <dbReference type="ARBA" id="ARBA00023136"/>
    </source>
</evidence>
<dbReference type="RefSeq" id="WP_194115076.1">
    <property type="nucleotide sequence ID" value="NZ_JADFUA010000002.1"/>
</dbReference>
<keyword evidence="11" id="KW-1185">Reference proteome</keyword>
<dbReference type="InterPro" id="IPR036737">
    <property type="entry name" value="OmpA-like_sf"/>
</dbReference>
<dbReference type="PANTHER" id="PTHR30329">
    <property type="entry name" value="STATOR ELEMENT OF FLAGELLAR MOTOR COMPLEX"/>
    <property type="match status" value="1"/>
</dbReference>